<protein>
    <submittedName>
        <fullName evidence="2">10104_t:CDS:1</fullName>
    </submittedName>
</protein>
<dbReference type="EMBL" id="CAJVPS010008227">
    <property type="protein sequence ID" value="CAG8641747.1"/>
    <property type="molecule type" value="Genomic_DNA"/>
</dbReference>
<accession>A0A9N9DN01</accession>
<evidence type="ECO:0000313" key="3">
    <source>
        <dbReference type="Proteomes" id="UP000789508"/>
    </source>
</evidence>
<dbReference type="Proteomes" id="UP000789508">
    <property type="component" value="Unassembled WGS sequence"/>
</dbReference>
<sequence>AYGIVTDGRAWYFVEFIMDGDKPKISVHSETPAVLDWTEESEGLEKGTGRILGRIVWLLKEAEQWEKLNMTEKRRRIPGSGQVRLHQPSPVSTNSSSDDRTEFGGLPLQVESSPPDGKSPSDDRMIVPPSHFQHRPPSDDRHGRVGKVLSLTSTSTPKDMTKKISVTQIGNVADLINPNTRSLHVYFTIEKASSWCLQNFIEYAVDSEINFEQAVTLFRESLDQLNQLTATPNPIKSFCHNYLEWLKSRAGITIVQECRKYFDATKYQRHSTVLNNTVENTLLLNSKTEIIQARLQPLDALLSSDALQPSDATDTLPPKTPPQTPRELAHLLNTPNKRPIEKEELWDYTEKNSVICAFALTAKELETKIGIELTKELSSMRDRSPVVWNSALEEYINTTLKESDEKFKNAVRNKNYKDMDEGFRLYCEKVLTDFYNLVDVGPTLDRKMGERKHIVYQATRLSDGLDVWHLEVAGPPDNAPNKHVLGDSKKTFRTDILNLIAILREHLDCDINLATRIKVFSTLSINSRLTLYSLNILPDGRFLSCELATAVIPFSFSGRHQYKSVLRMMSIFHDELIKQDELLEEINGSILRSENTVRQVLKISRLE</sequence>
<evidence type="ECO:0000256" key="1">
    <source>
        <dbReference type="SAM" id="MobiDB-lite"/>
    </source>
</evidence>
<feature type="region of interest" description="Disordered" evidence="1">
    <location>
        <begin position="73"/>
        <end position="145"/>
    </location>
</feature>
<keyword evidence="3" id="KW-1185">Reference proteome</keyword>
<feature type="non-terminal residue" evidence="2">
    <location>
        <position position="607"/>
    </location>
</feature>
<gene>
    <name evidence="2" type="ORF">ALEPTO_LOCUS9733</name>
</gene>
<organism evidence="2 3">
    <name type="scientific">Ambispora leptoticha</name>
    <dbReference type="NCBI Taxonomy" id="144679"/>
    <lineage>
        <taxon>Eukaryota</taxon>
        <taxon>Fungi</taxon>
        <taxon>Fungi incertae sedis</taxon>
        <taxon>Mucoromycota</taxon>
        <taxon>Glomeromycotina</taxon>
        <taxon>Glomeromycetes</taxon>
        <taxon>Archaeosporales</taxon>
        <taxon>Ambisporaceae</taxon>
        <taxon>Ambispora</taxon>
    </lineage>
</organism>
<proteinExistence type="predicted"/>
<comment type="caution">
    <text evidence="2">The sequence shown here is derived from an EMBL/GenBank/DDBJ whole genome shotgun (WGS) entry which is preliminary data.</text>
</comment>
<dbReference type="AlphaFoldDB" id="A0A9N9DN01"/>
<name>A0A9N9DN01_9GLOM</name>
<reference evidence="2" key="1">
    <citation type="submission" date="2021-06" db="EMBL/GenBank/DDBJ databases">
        <authorList>
            <person name="Kallberg Y."/>
            <person name="Tangrot J."/>
            <person name="Rosling A."/>
        </authorList>
    </citation>
    <scope>NUCLEOTIDE SEQUENCE</scope>
    <source>
        <strain evidence="2">FL130A</strain>
    </source>
</reference>
<dbReference type="OrthoDB" id="2311372at2759"/>
<evidence type="ECO:0000313" key="2">
    <source>
        <dbReference type="EMBL" id="CAG8641747.1"/>
    </source>
</evidence>